<dbReference type="PANTHER" id="PTHR11102:SF160">
    <property type="entry name" value="ERAD-ASSOCIATED E3 UBIQUITIN-PROTEIN LIGASE COMPONENT HRD3"/>
    <property type="match status" value="1"/>
</dbReference>
<dbReference type="EMBL" id="DAKRPA010000008">
    <property type="protein sequence ID" value="DBA04467.1"/>
    <property type="molecule type" value="Genomic_DNA"/>
</dbReference>
<comment type="similarity">
    <text evidence="1">Belongs to the sel-1 family.</text>
</comment>
<dbReference type="InterPro" id="IPR050767">
    <property type="entry name" value="Sel1_AlgK"/>
</dbReference>
<dbReference type="SUPFAM" id="SSF81901">
    <property type="entry name" value="HCP-like"/>
    <property type="match status" value="2"/>
</dbReference>
<dbReference type="PANTHER" id="PTHR11102">
    <property type="entry name" value="SEL-1-LIKE PROTEIN"/>
    <property type="match status" value="1"/>
</dbReference>
<comment type="caution">
    <text evidence="2">The sequence shown here is derived from an EMBL/GenBank/DDBJ whole genome shotgun (WGS) entry which is preliminary data.</text>
</comment>
<dbReference type="SMART" id="SM00671">
    <property type="entry name" value="SEL1"/>
    <property type="match status" value="8"/>
</dbReference>
<dbReference type="Pfam" id="PF08238">
    <property type="entry name" value="Sel1"/>
    <property type="match status" value="9"/>
</dbReference>
<reference evidence="2" key="1">
    <citation type="submission" date="2022-11" db="EMBL/GenBank/DDBJ databases">
        <authorList>
            <person name="Morgan W.R."/>
            <person name="Tartar A."/>
        </authorList>
    </citation>
    <scope>NUCLEOTIDE SEQUENCE</scope>
    <source>
        <strain evidence="2">ARSEF 373</strain>
    </source>
</reference>
<dbReference type="Gene3D" id="1.25.40.10">
    <property type="entry name" value="Tetratricopeptide repeat domain"/>
    <property type="match status" value="2"/>
</dbReference>
<dbReference type="AlphaFoldDB" id="A0AAV2ZHN7"/>
<evidence type="ECO:0000313" key="3">
    <source>
        <dbReference type="Proteomes" id="UP001146120"/>
    </source>
</evidence>
<name>A0AAV2ZHN7_9STRA</name>
<accession>A0AAV2ZHN7</accession>
<proteinExistence type="inferred from homology"/>
<evidence type="ECO:0000313" key="2">
    <source>
        <dbReference type="EMBL" id="DBA04467.1"/>
    </source>
</evidence>
<dbReference type="InterPro" id="IPR011990">
    <property type="entry name" value="TPR-like_helical_dom_sf"/>
</dbReference>
<organism evidence="2 3">
    <name type="scientific">Lagenidium giganteum</name>
    <dbReference type="NCBI Taxonomy" id="4803"/>
    <lineage>
        <taxon>Eukaryota</taxon>
        <taxon>Sar</taxon>
        <taxon>Stramenopiles</taxon>
        <taxon>Oomycota</taxon>
        <taxon>Peronosporomycetes</taxon>
        <taxon>Pythiales</taxon>
        <taxon>Pythiaceae</taxon>
    </lineage>
</organism>
<gene>
    <name evidence="2" type="ORF">N0F65_010063</name>
</gene>
<sequence>MDAVDPKKLRAVRLGGELRGLLGKAQDEFLAYEDSFEEFAHEIGVSIALQNLAASLSQVFPIIARLRTAKFMLNKKFKADVLFAFQEFNSYYTSLFMELSMSVARRSGIVLPLPSPVRPAPVEEPAPAPPELPAPAPVEELPPLPVPEEPGNAEVKAERLCLQAHGHYFGYRQAENPEQAFQLYQKDKATYHKAPQKQRELHALALVRFTQAAENGHKDAQFHKDVVQACAWYKRAAEQNHIGAATALGRLLCVGSADAVEKDVVQAIHYLQRAAAEADVLALRQLGLVYAAGDDVKKDVDRATLCLRKAAAGGDHEAMYHLGVLLLSNDPDATAMQLEDSEDRFDEAVRWLLNAAAAGIVDANYVLGQTFENSKYLRDKSAALRYYTKAARARPVHAKAARRAAVMHYSGIACQVDRWKAHSLYTLAADAGDADSLNALGLMYEEGEGCDLDYRQAAACYRKAIELHNPHAHFNLGCLLSQGKGVARNSDAAQSHFQKAVELGFALAKDFLVENR</sequence>
<evidence type="ECO:0008006" key="4">
    <source>
        <dbReference type="Google" id="ProtNLM"/>
    </source>
</evidence>
<evidence type="ECO:0000256" key="1">
    <source>
        <dbReference type="ARBA" id="ARBA00038101"/>
    </source>
</evidence>
<keyword evidence="3" id="KW-1185">Reference proteome</keyword>
<reference evidence="2" key="2">
    <citation type="journal article" date="2023" name="Microbiol Resour">
        <title>Decontamination and Annotation of the Draft Genome Sequence of the Oomycete Lagenidium giganteum ARSEF 373.</title>
        <authorList>
            <person name="Morgan W.R."/>
            <person name="Tartar A."/>
        </authorList>
    </citation>
    <scope>NUCLEOTIDE SEQUENCE</scope>
    <source>
        <strain evidence="2">ARSEF 373</strain>
    </source>
</reference>
<dbReference type="Proteomes" id="UP001146120">
    <property type="component" value="Unassembled WGS sequence"/>
</dbReference>
<protein>
    <recommendedName>
        <fullName evidence="4">HCP-like protein</fullName>
    </recommendedName>
</protein>
<dbReference type="InterPro" id="IPR006597">
    <property type="entry name" value="Sel1-like"/>
</dbReference>